<reference evidence="3 4" key="1">
    <citation type="submission" date="2024-09" db="EMBL/GenBank/DDBJ databases">
        <authorList>
            <person name="Sun Q."/>
            <person name="Mori K."/>
        </authorList>
    </citation>
    <scope>NUCLEOTIDE SEQUENCE [LARGE SCALE GENOMIC DNA]</scope>
    <source>
        <strain evidence="3 4">TBRC 4575</strain>
    </source>
</reference>
<comment type="subcellular location">
    <subcellularLocation>
        <location evidence="2">Cytoplasm</location>
    </subcellularLocation>
</comment>
<keyword evidence="1 2" id="KW-0963">Cytoplasm</keyword>
<dbReference type="InterPro" id="IPR016979">
    <property type="entry name" value="DUF2129"/>
</dbReference>
<dbReference type="Pfam" id="PF09902">
    <property type="entry name" value="DUF2129"/>
    <property type="match status" value="1"/>
</dbReference>
<comment type="caution">
    <text evidence="3">The sequence shown here is derived from an EMBL/GenBank/DDBJ whole genome shotgun (WGS) entry which is preliminary data.</text>
</comment>
<dbReference type="EMBL" id="JBHLUK010000063">
    <property type="protein sequence ID" value="MFC0423933.1"/>
    <property type="molecule type" value="Genomic_DNA"/>
</dbReference>
<keyword evidence="4" id="KW-1185">Reference proteome</keyword>
<dbReference type="PIRSF" id="PIRSF031653">
    <property type="entry name" value="UCP031653"/>
    <property type="match status" value="1"/>
</dbReference>
<dbReference type="HAMAP" id="MF_01126">
    <property type="entry name" value="UPF0298"/>
    <property type="match status" value="1"/>
</dbReference>
<organism evidence="3 4">
    <name type="scientific">Lactiplantibacillus plajomi</name>
    <dbReference type="NCBI Taxonomy" id="1457217"/>
    <lineage>
        <taxon>Bacteria</taxon>
        <taxon>Bacillati</taxon>
        <taxon>Bacillota</taxon>
        <taxon>Bacilli</taxon>
        <taxon>Lactobacillales</taxon>
        <taxon>Lactobacillaceae</taxon>
        <taxon>Lactiplantibacillus</taxon>
    </lineage>
</organism>
<proteinExistence type="inferred from homology"/>
<evidence type="ECO:0000256" key="1">
    <source>
        <dbReference type="ARBA" id="ARBA00022490"/>
    </source>
</evidence>
<evidence type="ECO:0000313" key="4">
    <source>
        <dbReference type="Proteomes" id="UP001589855"/>
    </source>
</evidence>
<name>A0ABV6K7C0_9LACO</name>
<sequence>MVFEVKPRRALIVHMNSMKQVRQLKRFGIIQYQSRKQHYVVLYMDEPQVAAATAKINKLNFVRRVEPSYRPDVAMNFGERVDQGFFKPEDKSLPIDDED</sequence>
<gene>
    <name evidence="3" type="ORF">ACFFGS_07330</name>
</gene>
<protein>
    <recommendedName>
        <fullName evidence="2">UPF0298 protein ACFFGS_07330</fullName>
    </recommendedName>
</protein>
<accession>A0ABV6K7C0</accession>
<comment type="similarity">
    <text evidence="2">Belongs to the UPF0298 family.</text>
</comment>
<dbReference type="Proteomes" id="UP001589855">
    <property type="component" value="Unassembled WGS sequence"/>
</dbReference>
<evidence type="ECO:0000313" key="3">
    <source>
        <dbReference type="EMBL" id="MFC0423933.1"/>
    </source>
</evidence>
<dbReference type="RefSeq" id="WP_137645509.1">
    <property type="nucleotide sequence ID" value="NZ_BAABRM010000019.1"/>
</dbReference>
<evidence type="ECO:0000256" key="2">
    <source>
        <dbReference type="HAMAP-Rule" id="MF_01126"/>
    </source>
</evidence>